<name>A0ABD0X7M4_UMBPY</name>
<dbReference type="AlphaFoldDB" id="A0ABD0X7M4"/>
<protein>
    <submittedName>
        <fullName evidence="1">Uncharacterized protein</fullName>
    </submittedName>
</protein>
<proteinExistence type="predicted"/>
<comment type="caution">
    <text evidence="1">The sequence shown here is derived from an EMBL/GenBank/DDBJ whole genome shotgun (WGS) entry which is preliminary data.</text>
</comment>
<dbReference type="Proteomes" id="UP001557470">
    <property type="component" value="Unassembled WGS sequence"/>
</dbReference>
<keyword evidence="2" id="KW-1185">Reference proteome</keyword>
<evidence type="ECO:0000313" key="2">
    <source>
        <dbReference type="Proteomes" id="UP001557470"/>
    </source>
</evidence>
<reference evidence="1 2" key="1">
    <citation type="submission" date="2024-06" db="EMBL/GenBank/DDBJ databases">
        <authorList>
            <person name="Pan Q."/>
            <person name="Wen M."/>
            <person name="Jouanno E."/>
            <person name="Zahm M."/>
            <person name="Klopp C."/>
            <person name="Cabau C."/>
            <person name="Louis A."/>
            <person name="Berthelot C."/>
            <person name="Parey E."/>
            <person name="Roest Crollius H."/>
            <person name="Montfort J."/>
            <person name="Robinson-Rechavi M."/>
            <person name="Bouchez O."/>
            <person name="Lampietro C."/>
            <person name="Lopez Roques C."/>
            <person name="Donnadieu C."/>
            <person name="Postlethwait J."/>
            <person name="Bobe J."/>
            <person name="Verreycken H."/>
            <person name="Guiguen Y."/>
        </authorList>
    </citation>
    <scope>NUCLEOTIDE SEQUENCE [LARGE SCALE GENOMIC DNA]</scope>
    <source>
        <strain evidence="1">Up_M1</strain>
        <tissue evidence="1">Testis</tissue>
    </source>
</reference>
<accession>A0ABD0X7M4</accession>
<sequence>MSTCAGIFMGLSIERKLLLDEHQSSFPASHQALSLLLCHQRGDVWRVTAQSTHLLAQLSPTQLHPPATPAMEDYDVSSAASILASVKEQEARFERLTRALEEERRHVSLQLDRSNATTNRLAGTGPNANLPPNSQPLAWQQVVMQVNNTRLCTHPPACSNHS</sequence>
<gene>
    <name evidence="1" type="ORF">UPYG_G00182260</name>
</gene>
<dbReference type="EMBL" id="JAGEUA010000005">
    <property type="protein sequence ID" value="KAL0979216.1"/>
    <property type="molecule type" value="Genomic_DNA"/>
</dbReference>
<evidence type="ECO:0000313" key="1">
    <source>
        <dbReference type="EMBL" id="KAL0979216.1"/>
    </source>
</evidence>
<organism evidence="1 2">
    <name type="scientific">Umbra pygmaea</name>
    <name type="common">Eastern mudminnow</name>
    <dbReference type="NCBI Taxonomy" id="75934"/>
    <lineage>
        <taxon>Eukaryota</taxon>
        <taxon>Metazoa</taxon>
        <taxon>Chordata</taxon>
        <taxon>Craniata</taxon>
        <taxon>Vertebrata</taxon>
        <taxon>Euteleostomi</taxon>
        <taxon>Actinopterygii</taxon>
        <taxon>Neopterygii</taxon>
        <taxon>Teleostei</taxon>
        <taxon>Protacanthopterygii</taxon>
        <taxon>Esociformes</taxon>
        <taxon>Umbridae</taxon>
        <taxon>Umbra</taxon>
    </lineage>
</organism>